<reference evidence="1" key="1">
    <citation type="journal article" date="2014" name="Front. Microbiol.">
        <title>High frequency of phylogenetically diverse reductive dehalogenase-homologous genes in deep subseafloor sedimentary metagenomes.</title>
        <authorList>
            <person name="Kawai M."/>
            <person name="Futagami T."/>
            <person name="Toyoda A."/>
            <person name="Takaki Y."/>
            <person name="Nishi S."/>
            <person name="Hori S."/>
            <person name="Arai W."/>
            <person name="Tsubouchi T."/>
            <person name="Morono Y."/>
            <person name="Uchiyama I."/>
            <person name="Ito T."/>
            <person name="Fujiyama A."/>
            <person name="Inagaki F."/>
            <person name="Takami H."/>
        </authorList>
    </citation>
    <scope>NUCLEOTIDE SEQUENCE</scope>
    <source>
        <strain evidence="1">Expedition CK06-06</strain>
    </source>
</reference>
<accession>X1LX03</accession>
<comment type="caution">
    <text evidence="1">The sequence shown here is derived from an EMBL/GenBank/DDBJ whole genome shotgun (WGS) entry which is preliminary data.</text>
</comment>
<organism evidence="1">
    <name type="scientific">marine sediment metagenome</name>
    <dbReference type="NCBI Taxonomy" id="412755"/>
    <lineage>
        <taxon>unclassified sequences</taxon>
        <taxon>metagenomes</taxon>
        <taxon>ecological metagenomes</taxon>
    </lineage>
</organism>
<sequence length="91" mass="10422">MDIALKHRVMAEAGFSRLLKAAKNDMVFGQHLKETRSLRVGWSRIPSGDEAWFIGRLNYRMGFYRKVYYLSALENGPLAEFAFSAGNHIIK</sequence>
<name>X1LX03_9ZZZZ</name>
<evidence type="ECO:0000313" key="1">
    <source>
        <dbReference type="EMBL" id="GAI23583.1"/>
    </source>
</evidence>
<dbReference type="EMBL" id="BARV01014819">
    <property type="protein sequence ID" value="GAI23583.1"/>
    <property type="molecule type" value="Genomic_DNA"/>
</dbReference>
<protein>
    <submittedName>
        <fullName evidence="1">Uncharacterized protein</fullName>
    </submittedName>
</protein>
<dbReference type="AlphaFoldDB" id="X1LX03"/>
<gene>
    <name evidence="1" type="ORF">S06H3_25716</name>
</gene>
<proteinExistence type="predicted"/>